<evidence type="ECO:0000256" key="1">
    <source>
        <dbReference type="SAM" id="SignalP"/>
    </source>
</evidence>
<dbReference type="Proteomes" id="UP000831796">
    <property type="component" value="Chromosome"/>
</dbReference>
<reference evidence="2" key="1">
    <citation type="submission" date="2022-04" db="EMBL/GenBank/DDBJ databases">
        <title>Hymenobacter sp. isolated from the air.</title>
        <authorList>
            <person name="Won M."/>
            <person name="Lee C.-M."/>
            <person name="Woen H.-Y."/>
            <person name="Kwon S.-W."/>
        </authorList>
    </citation>
    <scope>NUCLEOTIDE SEQUENCE</scope>
    <source>
        <strain evidence="2">5116S-3</strain>
    </source>
</reference>
<feature type="chain" id="PRO_5035879697" evidence="1">
    <location>
        <begin position="20"/>
        <end position="207"/>
    </location>
</feature>
<evidence type="ECO:0000313" key="2">
    <source>
        <dbReference type="EMBL" id="UOQ70517.1"/>
    </source>
</evidence>
<gene>
    <name evidence="2" type="ORF">MUN79_17535</name>
</gene>
<protein>
    <submittedName>
        <fullName evidence="2">Uncharacterized protein</fullName>
    </submittedName>
</protein>
<name>A0A8T9PZJ8_9BACT</name>
<dbReference type="EMBL" id="CP095046">
    <property type="protein sequence ID" value="UOQ70517.1"/>
    <property type="molecule type" value="Genomic_DNA"/>
</dbReference>
<keyword evidence="3" id="KW-1185">Reference proteome</keyword>
<proteinExistence type="predicted"/>
<feature type="signal peptide" evidence="1">
    <location>
        <begin position="1"/>
        <end position="19"/>
    </location>
</feature>
<dbReference type="AlphaFoldDB" id="A0A8T9PZJ8"/>
<organism evidence="2 3">
    <name type="scientific">Hymenobacter cellulosilyticus</name>
    <dbReference type="NCBI Taxonomy" id="2932248"/>
    <lineage>
        <taxon>Bacteria</taxon>
        <taxon>Pseudomonadati</taxon>
        <taxon>Bacteroidota</taxon>
        <taxon>Cytophagia</taxon>
        <taxon>Cytophagales</taxon>
        <taxon>Hymenobacteraceae</taxon>
        <taxon>Hymenobacter</taxon>
    </lineage>
</organism>
<sequence length="207" mass="23177">MYKVSVVALSLLLVGFCTDTSGPTFSGRIIYRHSFTSLDGTDITAKLVPYFGAEMWTYINNGNYKDYDEKQQLTQLYTSASNQYQVFQNGKLFKAFRADTLLTTDVQITALPDTATVLGYSCKALQIVEDGVTTVYYYAPGLAVDPESFSRHTLGQWYAYMRATHGALTLRYRITNPKYGYVMTSEAMSIKPMALNKTDFSTTAAPR</sequence>
<dbReference type="KEGG" id="hcu:MUN79_17535"/>
<keyword evidence="1" id="KW-0732">Signal</keyword>
<accession>A0A8T9PZJ8</accession>
<dbReference type="RefSeq" id="WP_244673937.1">
    <property type="nucleotide sequence ID" value="NZ_CP095046.1"/>
</dbReference>
<evidence type="ECO:0000313" key="3">
    <source>
        <dbReference type="Proteomes" id="UP000831796"/>
    </source>
</evidence>